<reference evidence="2 3" key="1">
    <citation type="submission" date="2020-10" db="EMBL/GenBank/DDBJ databases">
        <title>Complete genome sequence of Paludibaculum fermentans P105T, a facultatively anaerobic acidobacterium capable of dissimilatory Fe(III) reduction.</title>
        <authorList>
            <person name="Dedysh S.N."/>
            <person name="Beletsky A.V."/>
            <person name="Kulichevskaya I.S."/>
            <person name="Mardanov A.V."/>
            <person name="Ravin N.V."/>
        </authorList>
    </citation>
    <scope>NUCLEOTIDE SEQUENCE [LARGE SCALE GENOMIC DNA]</scope>
    <source>
        <strain evidence="2 3">P105</strain>
    </source>
</reference>
<dbReference type="SUPFAM" id="SSF52200">
    <property type="entry name" value="Toll/Interleukin receptor TIR domain"/>
    <property type="match status" value="1"/>
</dbReference>
<dbReference type="Gene3D" id="3.40.50.10140">
    <property type="entry name" value="Toll/interleukin-1 receptor homology (TIR) domain"/>
    <property type="match status" value="1"/>
</dbReference>
<evidence type="ECO:0000313" key="3">
    <source>
        <dbReference type="Proteomes" id="UP000593892"/>
    </source>
</evidence>
<protein>
    <submittedName>
        <fullName evidence="2">Toll/interleukin-1 receptor domain-containing protein</fullName>
    </submittedName>
</protein>
<feature type="region of interest" description="Disordered" evidence="1">
    <location>
        <begin position="340"/>
        <end position="361"/>
    </location>
</feature>
<evidence type="ECO:0000256" key="1">
    <source>
        <dbReference type="SAM" id="MobiDB-lite"/>
    </source>
</evidence>
<dbReference type="Proteomes" id="UP000593892">
    <property type="component" value="Chromosome"/>
</dbReference>
<accession>A0A7S7SM47</accession>
<gene>
    <name evidence="2" type="ORF">IRI77_08975</name>
</gene>
<feature type="compositionally biased region" description="Basic residues" evidence="1">
    <location>
        <begin position="342"/>
        <end position="352"/>
    </location>
</feature>
<evidence type="ECO:0000313" key="2">
    <source>
        <dbReference type="EMBL" id="QOY90069.1"/>
    </source>
</evidence>
<organism evidence="2 3">
    <name type="scientific">Paludibaculum fermentans</name>
    <dbReference type="NCBI Taxonomy" id="1473598"/>
    <lineage>
        <taxon>Bacteria</taxon>
        <taxon>Pseudomonadati</taxon>
        <taxon>Acidobacteriota</taxon>
        <taxon>Terriglobia</taxon>
        <taxon>Bryobacterales</taxon>
        <taxon>Bryobacteraceae</taxon>
        <taxon>Paludibaculum</taxon>
    </lineage>
</organism>
<proteinExistence type="predicted"/>
<dbReference type="AlphaFoldDB" id="A0A7S7SM47"/>
<name>A0A7S7SM47_PALFE</name>
<keyword evidence="3" id="KW-1185">Reference proteome</keyword>
<dbReference type="KEGG" id="pfer:IRI77_08975"/>
<sequence>MAESDKSKTADAELLQVSGSTPLVFISHDARDAELAEAFSKLLKSVSAGMIKTFRSSDKKGTEGIDFGEEWYKRLMTQLQSTSDVVCLFTERSLDRPWILFEAGVAKGKLSTPVLGVALGVPLARVSAGPFYQFMNMDDSEADLTKLVNQLARRVPNLELDTDVVTSQVANFKATEAAILKKLSSGNAKSEAQVDVDESAVAKLAEEMKALPSRVAERLAEVGDPFRRRRLRRFHPMMFEELMHMSGEPGDPVAILMAASVVREDVPWLYELAMEAYRAVKAEDTEAVEREMKRLRRFADVMAHGPFMEELGFGSKETHMLAMEFPRVLEHMLMRTLEMRKSQRPLRRRSQKARMETESGK</sequence>
<dbReference type="RefSeq" id="WP_194451731.1">
    <property type="nucleotide sequence ID" value="NZ_CP063849.1"/>
</dbReference>
<dbReference type="EMBL" id="CP063849">
    <property type="protein sequence ID" value="QOY90069.1"/>
    <property type="molecule type" value="Genomic_DNA"/>
</dbReference>
<keyword evidence="2" id="KW-0675">Receptor</keyword>
<dbReference type="InterPro" id="IPR035897">
    <property type="entry name" value="Toll_tir_struct_dom_sf"/>
</dbReference>